<keyword evidence="1" id="KW-0175">Coiled coil</keyword>
<comment type="caution">
    <text evidence="4">The sequence shown here is derived from an EMBL/GenBank/DDBJ whole genome shotgun (WGS) entry which is preliminary data.</text>
</comment>
<dbReference type="AlphaFoldDB" id="A0AAD8IWB4"/>
<evidence type="ECO:0000256" key="3">
    <source>
        <dbReference type="SAM" id="Phobius"/>
    </source>
</evidence>
<proteinExistence type="predicted"/>
<feature type="coiled-coil region" evidence="1">
    <location>
        <begin position="72"/>
        <end position="148"/>
    </location>
</feature>
<feature type="region of interest" description="Disordered" evidence="2">
    <location>
        <begin position="433"/>
        <end position="487"/>
    </location>
</feature>
<feature type="region of interest" description="Disordered" evidence="2">
    <location>
        <begin position="1"/>
        <end position="20"/>
    </location>
</feature>
<evidence type="ECO:0000256" key="1">
    <source>
        <dbReference type="SAM" id="Coils"/>
    </source>
</evidence>
<dbReference type="Proteomes" id="UP001237642">
    <property type="component" value="Unassembled WGS sequence"/>
</dbReference>
<organism evidence="4 5">
    <name type="scientific">Heracleum sosnowskyi</name>
    <dbReference type="NCBI Taxonomy" id="360622"/>
    <lineage>
        <taxon>Eukaryota</taxon>
        <taxon>Viridiplantae</taxon>
        <taxon>Streptophyta</taxon>
        <taxon>Embryophyta</taxon>
        <taxon>Tracheophyta</taxon>
        <taxon>Spermatophyta</taxon>
        <taxon>Magnoliopsida</taxon>
        <taxon>eudicotyledons</taxon>
        <taxon>Gunneridae</taxon>
        <taxon>Pentapetalae</taxon>
        <taxon>asterids</taxon>
        <taxon>campanulids</taxon>
        <taxon>Apiales</taxon>
        <taxon>Apiaceae</taxon>
        <taxon>Apioideae</taxon>
        <taxon>apioid superclade</taxon>
        <taxon>Tordylieae</taxon>
        <taxon>Tordyliinae</taxon>
        <taxon>Heracleum</taxon>
    </lineage>
</organism>
<sequence>MGVGGGLKGHSTQNSSGSGRAGRPYGWMLLLFIAFGALLFGVIALHKLRERRVFDLVIKDKDLQLHSLHSHLQKERDFAKEAKRKSDELKSELKTLRNQKSELSGKISQMQSTISSLKEEHKAIESALEEKQNEIDLMKKREKLVNEQNRRGSLAKVLSLKEAEFEDLKRNLELPVRNWDINFKYPNSAVNLTTRSGIARMDETVGTDKQNGGQLHTYNKIAGGENGEDRRETENVAFSRKISGEEPHILKGSPQEFLHKNTTDESHGERMSYKLSKDGALNIDTQKSNTNGTEAKANTVVDFEKVKDVDGATLARNSKFGNNGQEKNVIGSAKGKRFFRNERDGKQKKGQGETELLGVDIRTASNENDAKSKLFNPVLWKEGKETKGDTITESESKIKKYHSSSVLKSHMNSKNGIPESVFQLANEVQVNRNINEPGSKVTSEDREKKPKEIVHPEAQANEKTHRTERSGNDKAANPKKRNIAKNTDIADWEVDNIHELDAHNLAVKL</sequence>
<dbReference type="PANTHER" id="PTHR36143">
    <property type="entry name" value="OS08G0177500 PROTEIN"/>
    <property type="match status" value="1"/>
</dbReference>
<evidence type="ECO:0008006" key="6">
    <source>
        <dbReference type="Google" id="ProtNLM"/>
    </source>
</evidence>
<protein>
    <recommendedName>
        <fullName evidence="6">Micronuclear linker histone polyprotein-like protein</fullName>
    </recommendedName>
</protein>
<keyword evidence="5" id="KW-1185">Reference proteome</keyword>
<keyword evidence="3" id="KW-0812">Transmembrane</keyword>
<reference evidence="4" key="2">
    <citation type="submission" date="2023-05" db="EMBL/GenBank/DDBJ databases">
        <authorList>
            <person name="Schelkunov M.I."/>
        </authorList>
    </citation>
    <scope>NUCLEOTIDE SEQUENCE</scope>
    <source>
        <strain evidence="4">Hsosn_3</strain>
        <tissue evidence="4">Leaf</tissue>
    </source>
</reference>
<keyword evidence="3" id="KW-0472">Membrane</keyword>
<feature type="compositionally biased region" description="Basic and acidic residues" evidence="2">
    <location>
        <begin position="442"/>
        <end position="472"/>
    </location>
</feature>
<accession>A0AAD8IWB4</accession>
<dbReference type="EMBL" id="JAUIZM010000003">
    <property type="protein sequence ID" value="KAK1393294.1"/>
    <property type="molecule type" value="Genomic_DNA"/>
</dbReference>
<gene>
    <name evidence="4" type="ORF">POM88_012350</name>
</gene>
<dbReference type="PANTHER" id="PTHR36143:SF4">
    <property type="entry name" value="OS08G0177500 PROTEIN"/>
    <property type="match status" value="1"/>
</dbReference>
<feature type="transmembrane region" description="Helical" evidence="3">
    <location>
        <begin position="25"/>
        <end position="45"/>
    </location>
</feature>
<evidence type="ECO:0000313" key="5">
    <source>
        <dbReference type="Proteomes" id="UP001237642"/>
    </source>
</evidence>
<reference evidence="4" key="1">
    <citation type="submission" date="2023-02" db="EMBL/GenBank/DDBJ databases">
        <title>Genome of toxic invasive species Heracleum sosnowskyi carries increased number of genes despite the absence of recent whole-genome duplications.</title>
        <authorList>
            <person name="Schelkunov M."/>
            <person name="Shtratnikova V."/>
            <person name="Makarenko M."/>
            <person name="Klepikova A."/>
            <person name="Omelchenko D."/>
            <person name="Novikova G."/>
            <person name="Obukhova E."/>
            <person name="Bogdanov V."/>
            <person name="Penin A."/>
            <person name="Logacheva M."/>
        </authorList>
    </citation>
    <scope>NUCLEOTIDE SEQUENCE</scope>
    <source>
        <strain evidence="4">Hsosn_3</strain>
        <tissue evidence="4">Leaf</tissue>
    </source>
</reference>
<evidence type="ECO:0000313" key="4">
    <source>
        <dbReference type="EMBL" id="KAK1393294.1"/>
    </source>
</evidence>
<evidence type="ECO:0000256" key="2">
    <source>
        <dbReference type="SAM" id="MobiDB-lite"/>
    </source>
</evidence>
<keyword evidence="3" id="KW-1133">Transmembrane helix</keyword>
<name>A0AAD8IWB4_9APIA</name>